<evidence type="ECO:0000256" key="1">
    <source>
        <dbReference type="SAM" id="Phobius"/>
    </source>
</evidence>
<reference evidence="2 3" key="1">
    <citation type="submission" date="2022-12" db="EMBL/GenBank/DDBJ databases">
        <title>Hymenobacter canadensis sp. nov. isolated from lake water of the Cambridge Bay, Canada.</title>
        <authorList>
            <person name="Kim W.H."/>
            <person name="Lee Y.M."/>
        </authorList>
    </citation>
    <scope>NUCLEOTIDE SEQUENCE [LARGE SCALE GENOMIC DNA]</scope>
    <source>
        <strain evidence="2 3">PAMC 29467</strain>
    </source>
</reference>
<dbReference type="Proteomes" id="UP001211005">
    <property type="component" value="Chromosome"/>
</dbReference>
<protein>
    <submittedName>
        <fullName evidence="2">DUF3667 domain-containing protein</fullName>
    </submittedName>
</protein>
<dbReference type="InterPro" id="IPR022134">
    <property type="entry name" value="DUF3667"/>
</dbReference>
<dbReference type="RefSeq" id="WP_269559475.1">
    <property type="nucleotide sequence ID" value="NZ_CP114767.1"/>
</dbReference>
<gene>
    <name evidence="2" type="ORF">O3303_16485</name>
</gene>
<keyword evidence="1" id="KW-0472">Membrane</keyword>
<feature type="transmembrane region" description="Helical" evidence="1">
    <location>
        <begin position="328"/>
        <end position="345"/>
    </location>
</feature>
<sequence length="382" mass="42837">MAHHATHLPACANCGYSFPPDAPAEFCPRCGQQNHEVNISFGHLVEETLEGLFHFDGKVFRTAGLLLFRPGVLTRQFLEGRRMPYVPPVRLYVFLSFVFFLLLSSATKPEHGQERPMQLFARRAANLTESANDSARQQEQQLLQAIAQAPTPARRDSLRRLLADSVRQRLRAGRQPVLAYLPGTARPDSAAPGNADTGFNVSVMGVKIKEEEVAKLPEDITQAQVDSVLRSKGATPGFWNRLGVKRTVRWHHVTSAEAMHQILRGLSLLIFLIMPLAALLLKGVYFRQHRHYISHLIFTVHVHCFLFVYFGVALLLSKLSFMAWAEDYVLLIPAVYFVVALRNFYQQSWLKTVLKSLLLGGSYGFTLSLALMLVALGGLILF</sequence>
<feature type="transmembrane region" description="Helical" evidence="1">
    <location>
        <begin position="357"/>
        <end position="381"/>
    </location>
</feature>
<dbReference type="CDD" id="cd00350">
    <property type="entry name" value="rubredoxin_like"/>
    <property type="match status" value="1"/>
</dbReference>
<proteinExistence type="predicted"/>
<organism evidence="2 3">
    <name type="scientific">Hymenobacter canadensis</name>
    <dbReference type="NCBI Taxonomy" id="2999067"/>
    <lineage>
        <taxon>Bacteria</taxon>
        <taxon>Pseudomonadati</taxon>
        <taxon>Bacteroidota</taxon>
        <taxon>Cytophagia</taxon>
        <taxon>Cytophagales</taxon>
        <taxon>Hymenobacteraceae</taxon>
        <taxon>Hymenobacter</taxon>
    </lineage>
</organism>
<keyword evidence="3" id="KW-1185">Reference proteome</keyword>
<dbReference type="Pfam" id="PF12412">
    <property type="entry name" value="DUF3667"/>
    <property type="match status" value="1"/>
</dbReference>
<accession>A0ABY7LLR9</accession>
<keyword evidence="1" id="KW-1133">Transmembrane helix</keyword>
<feature type="transmembrane region" description="Helical" evidence="1">
    <location>
        <begin position="292"/>
        <end position="316"/>
    </location>
</feature>
<name>A0ABY7LLR9_9BACT</name>
<evidence type="ECO:0000313" key="3">
    <source>
        <dbReference type="Proteomes" id="UP001211005"/>
    </source>
</evidence>
<dbReference type="EMBL" id="CP114767">
    <property type="protein sequence ID" value="WBA41402.1"/>
    <property type="molecule type" value="Genomic_DNA"/>
</dbReference>
<feature type="transmembrane region" description="Helical" evidence="1">
    <location>
        <begin position="266"/>
        <end position="286"/>
    </location>
</feature>
<keyword evidence="1" id="KW-0812">Transmembrane</keyword>
<evidence type="ECO:0000313" key="2">
    <source>
        <dbReference type="EMBL" id="WBA41402.1"/>
    </source>
</evidence>